<gene>
    <name evidence="1" type="ORF">PAUS00366_LOCUS14873</name>
</gene>
<sequence length="101" mass="11690">MKENSIHLWIDRSIDQQRLERLDHYEYECVKIRIASRCNCKNRSSMFYNINNKLQSRCGKVQYSTAGCGTSTFLSSNRDCFPLEQICNAAQRDAATTIQCV</sequence>
<reference evidence="1" key="1">
    <citation type="submission" date="2021-01" db="EMBL/GenBank/DDBJ databases">
        <authorList>
            <person name="Corre E."/>
            <person name="Pelletier E."/>
            <person name="Niang G."/>
            <person name="Scheremetjew M."/>
            <person name="Finn R."/>
            <person name="Kale V."/>
            <person name="Holt S."/>
            <person name="Cochrane G."/>
            <person name="Meng A."/>
            <person name="Brown T."/>
            <person name="Cohen L."/>
        </authorList>
    </citation>
    <scope>NUCLEOTIDE SEQUENCE</scope>
    <source>
        <strain evidence="1">10249 10 AB</strain>
    </source>
</reference>
<protein>
    <submittedName>
        <fullName evidence="1">Uncharacterized protein</fullName>
    </submittedName>
</protein>
<accession>A0A7S4EM82</accession>
<evidence type="ECO:0000313" key="1">
    <source>
        <dbReference type="EMBL" id="CAE0722118.1"/>
    </source>
</evidence>
<dbReference type="AlphaFoldDB" id="A0A7S4EM82"/>
<name>A0A7S4EM82_9STRA</name>
<dbReference type="EMBL" id="HBIX01021152">
    <property type="protein sequence ID" value="CAE0722118.1"/>
    <property type="molecule type" value="Transcribed_RNA"/>
</dbReference>
<proteinExistence type="predicted"/>
<organism evidence="1">
    <name type="scientific">Pseudo-nitzschia australis</name>
    <dbReference type="NCBI Taxonomy" id="44445"/>
    <lineage>
        <taxon>Eukaryota</taxon>
        <taxon>Sar</taxon>
        <taxon>Stramenopiles</taxon>
        <taxon>Ochrophyta</taxon>
        <taxon>Bacillariophyta</taxon>
        <taxon>Bacillariophyceae</taxon>
        <taxon>Bacillariophycidae</taxon>
        <taxon>Bacillariales</taxon>
        <taxon>Bacillariaceae</taxon>
        <taxon>Pseudo-nitzschia</taxon>
    </lineage>
</organism>